<comment type="similarity">
    <text evidence="2">Belongs to the chromate ion transporter (CHR) (TC 2.A.51) family.</text>
</comment>
<feature type="transmembrane region" description="Helical" evidence="7">
    <location>
        <begin position="226"/>
        <end position="248"/>
    </location>
</feature>
<name>A0A1I5BHJ1_9RHOB</name>
<feature type="transmembrane region" description="Helical" evidence="7">
    <location>
        <begin position="113"/>
        <end position="137"/>
    </location>
</feature>
<dbReference type="PIRSF" id="PIRSF004810">
    <property type="entry name" value="ChrA"/>
    <property type="match status" value="1"/>
</dbReference>
<feature type="transmembrane region" description="Helical" evidence="7">
    <location>
        <begin position="411"/>
        <end position="444"/>
    </location>
</feature>
<dbReference type="PANTHER" id="PTHR33567">
    <property type="entry name" value="CHROMATE ION TRANSPORTER (EUROFUNG)"/>
    <property type="match status" value="1"/>
</dbReference>
<gene>
    <name evidence="8" type="ORF">SAMN04487859_10826</name>
</gene>
<evidence type="ECO:0000256" key="2">
    <source>
        <dbReference type="ARBA" id="ARBA00005262"/>
    </source>
</evidence>
<evidence type="ECO:0000256" key="4">
    <source>
        <dbReference type="ARBA" id="ARBA00022692"/>
    </source>
</evidence>
<feature type="transmembrane region" description="Helical" evidence="7">
    <location>
        <begin position="143"/>
        <end position="165"/>
    </location>
</feature>
<proteinExistence type="inferred from homology"/>
<dbReference type="Proteomes" id="UP000198599">
    <property type="component" value="Unassembled WGS sequence"/>
</dbReference>
<dbReference type="Pfam" id="PF02417">
    <property type="entry name" value="Chromate_transp"/>
    <property type="match status" value="2"/>
</dbReference>
<evidence type="ECO:0000313" key="8">
    <source>
        <dbReference type="EMBL" id="SFN74205.1"/>
    </source>
</evidence>
<dbReference type="InterPro" id="IPR014047">
    <property type="entry name" value="Chr_Tranpt_l_chain"/>
</dbReference>
<dbReference type="AlphaFoldDB" id="A0A1I5BHJ1"/>
<keyword evidence="4 7" id="KW-0812">Transmembrane</keyword>
<protein>
    <submittedName>
        <fullName evidence="8">Chromate transporter</fullName>
    </submittedName>
</protein>
<dbReference type="NCBIfam" id="TIGR00937">
    <property type="entry name" value="2A51"/>
    <property type="match status" value="1"/>
</dbReference>
<dbReference type="STRING" id="1005928.SAMN04487859_10826"/>
<feature type="transmembrane region" description="Helical" evidence="7">
    <location>
        <begin position="327"/>
        <end position="354"/>
    </location>
</feature>
<sequence length="448" mass="47679">MIHALPVTIQDWRRLSDVTEISPGATPLKVRNALQHIEFAQIFRVFGRIGLLSFGGPAAQISMMHDELVVRHKWLTEQKFLGALSFCMLLPGPEAMQLATYAGWRLRGVPGGLMAGLLFVLPGAAVILALAMGYAYYGQLPLVQALFLGVKAAVVVIVLQALLNLSRRALVGVQSWVLAALGFAAMFFLSVPFPLIIGAAALWGYLASRGQVAAPSVTTPVPLGTTLRTATLWGALWAAPIIIAWAFGATFLADLALFFSKLALVTFGGAYAVLAYMTDTVVSTKGWLSTAQMIDALGLAETTPGPLILVTEFVGLLAGFAQGGPGLAVVAGIMTLWVTFTPCFLWIFTGAPYIERLLERPRLKGALAGISAAVVGVIANLSVWFALHVLFGTVRETRFGPLPEIASFDPLSFIMVGLAGGLLLWLHLSMVRVLGLMVVFAGALHGLI</sequence>
<dbReference type="EMBL" id="FOVP01000008">
    <property type="protein sequence ID" value="SFN74205.1"/>
    <property type="molecule type" value="Genomic_DNA"/>
</dbReference>
<keyword evidence="3" id="KW-1003">Cell membrane</keyword>
<dbReference type="GO" id="GO:0005886">
    <property type="term" value="C:plasma membrane"/>
    <property type="evidence" value="ECO:0007669"/>
    <property type="project" value="UniProtKB-SubCell"/>
</dbReference>
<evidence type="ECO:0000256" key="5">
    <source>
        <dbReference type="ARBA" id="ARBA00022989"/>
    </source>
</evidence>
<evidence type="ECO:0000256" key="1">
    <source>
        <dbReference type="ARBA" id="ARBA00004651"/>
    </source>
</evidence>
<keyword evidence="5 7" id="KW-1133">Transmembrane helix</keyword>
<organism evidence="8 9">
    <name type="scientific">Roseovarius lutimaris</name>
    <dbReference type="NCBI Taxonomy" id="1005928"/>
    <lineage>
        <taxon>Bacteria</taxon>
        <taxon>Pseudomonadati</taxon>
        <taxon>Pseudomonadota</taxon>
        <taxon>Alphaproteobacteria</taxon>
        <taxon>Rhodobacterales</taxon>
        <taxon>Roseobacteraceae</taxon>
        <taxon>Roseovarius</taxon>
    </lineage>
</organism>
<accession>A0A1I5BHJ1</accession>
<keyword evidence="9" id="KW-1185">Reference proteome</keyword>
<dbReference type="InterPro" id="IPR003370">
    <property type="entry name" value="Chromate_transpt"/>
</dbReference>
<feature type="transmembrane region" description="Helical" evidence="7">
    <location>
        <begin position="255"/>
        <end position="277"/>
    </location>
</feature>
<feature type="transmembrane region" description="Helical" evidence="7">
    <location>
        <begin position="366"/>
        <end position="391"/>
    </location>
</feature>
<keyword evidence="6 7" id="KW-0472">Membrane</keyword>
<dbReference type="PANTHER" id="PTHR33567:SF3">
    <property type="entry name" value="CHROMATE ION TRANSPORTER (EUROFUNG)"/>
    <property type="match status" value="1"/>
</dbReference>
<evidence type="ECO:0000256" key="6">
    <source>
        <dbReference type="ARBA" id="ARBA00023136"/>
    </source>
</evidence>
<evidence type="ECO:0000313" key="9">
    <source>
        <dbReference type="Proteomes" id="UP000198599"/>
    </source>
</evidence>
<feature type="transmembrane region" description="Helical" evidence="7">
    <location>
        <begin position="177"/>
        <end position="206"/>
    </location>
</feature>
<dbReference type="GO" id="GO:0015109">
    <property type="term" value="F:chromate transmembrane transporter activity"/>
    <property type="evidence" value="ECO:0007669"/>
    <property type="project" value="InterPro"/>
</dbReference>
<comment type="subcellular location">
    <subcellularLocation>
        <location evidence="1">Cell membrane</location>
        <topology evidence="1">Multi-pass membrane protein</topology>
    </subcellularLocation>
</comment>
<evidence type="ECO:0000256" key="7">
    <source>
        <dbReference type="SAM" id="Phobius"/>
    </source>
</evidence>
<evidence type="ECO:0000256" key="3">
    <source>
        <dbReference type="ARBA" id="ARBA00022475"/>
    </source>
</evidence>
<reference evidence="9" key="1">
    <citation type="submission" date="2016-10" db="EMBL/GenBank/DDBJ databases">
        <authorList>
            <person name="Varghese N."/>
            <person name="Submissions S."/>
        </authorList>
    </citation>
    <scope>NUCLEOTIDE SEQUENCE [LARGE SCALE GENOMIC DNA]</scope>
    <source>
        <strain evidence="9">DSM 28463</strain>
    </source>
</reference>